<reference evidence="2 3" key="1">
    <citation type="submission" date="2021-03" db="EMBL/GenBank/DDBJ databases">
        <title>Genomic Encyclopedia of Type Strains, Phase IV (KMG-IV): sequencing the most valuable type-strain genomes for metagenomic binning, comparative biology and taxonomic classification.</title>
        <authorList>
            <person name="Goeker M."/>
        </authorList>
    </citation>
    <scope>NUCLEOTIDE SEQUENCE [LARGE SCALE GENOMIC DNA]</scope>
    <source>
        <strain evidence="2 3">DSM 27563</strain>
    </source>
</reference>
<sequence length="215" mass="25343">MNIDDHFEYIQGYPDQSVRPNSNISREEVAAVFYRLLDEDYKKEIYSLKNNFNDISKDRWSNKHISTLTKGNILKGYKDNSFKGSNFITRAEAAAIASRFDNLEKVNYNFKNTKGHWAEKYIGSSYNKGWIKGYEDGTFKPDEYITRAEFITLVNNVLNRKVLRENILDGIKEFNDLEKDKWYYEAIVEAVNGHIYNKKNNVEIWKVLEDFNLDM</sequence>
<name>A0ABS4K9N3_9FIRM</name>
<evidence type="ECO:0000313" key="2">
    <source>
        <dbReference type="EMBL" id="MBP2024487.1"/>
    </source>
</evidence>
<feature type="domain" description="SLH" evidence="1">
    <location>
        <begin position="1"/>
        <end position="47"/>
    </location>
</feature>
<feature type="domain" description="SLH" evidence="1">
    <location>
        <begin position="48"/>
        <end position="104"/>
    </location>
</feature>
<dbReference type="EMBL" id="JAGGLJ010000001">
    <property type="protein sequence ID" value="MBP2024487.1"/>
    <property type="molecule type" value="Genomic_DNA"/>
</dbReference>
<gene>
    <name evidence="2" type="ORF">J2Z71_000002</name>
</gene>
<dbReference type="PANTHER" id="PTHR43308">
    <property type="entry name" value="OUTER MEMBRANE PROTEIN ALPHA-RELATED"/>
    <property type="match status" value="1"/>
</dbReference>
<dbReference type="RefSeq" id="WP_210059797.1">
    <property type="nucleotide sequence ID" value="NZ_JAGGLJ010000001.1"/>
</dbReference>
<dbReference type="InterPro" id="IPR051465">
    <property type="entry name" value="Cell_Envelope_Struct_Comp"/>
</dbReference>
<organism evidence="2 3">
    <name type="scientific">Peptoniphilus stercorisuis</name>
    <dbReference type="NCBI Taxonomy" id="1436965"/>
    <lineage>
        <taxon>Bacteria</taxon>
        <taxon>Bacillati</taxon>
        <taxon>Bacillota</taxon>
        <taxon>Tissierellia</taxon>
        <taxon>Tissierellales</taxon>
        <taxon>Peptoniphilaceae</taxon>
        <taxon>Peptoniphilus</taxon>
    </lineage>
</organism>
<dbReference type="Pfam" id="PF00395">
    <property type="entry name" value="SLH"/>
    <property type="match status" value="3"/>
</dbReference>
<comment type="caution">
    <text evidence="2">The sequence shown here is derived from an EMBL/GenBank/DDBJ whole genome shotgun (WGS) entry which is preliminary data.</text>
</comment>
<dbReference type="PANTHER" id="PTHR43308:SF5">
    <property type="entry name" value="S-LAYER PROTEIN _ PEPTIDOGLYCAN ENDO-BETA-N-ACETYLGLUCOSAMINIDASE"/>
    <property type="match status" value="1"/>
</dbReference>
<protein>
    <recommendedName>
        <fullName evidence="1">SLH domain-containing protein</fullName>
    </recommendedName>
</protein>
<dbReference type="Proteomes" id="UP001519306">
    <property type="component" value="Unassembled WGS sequence"/>
</dbReference>
<evidence type="ECO:0000259" key="1">
    <source>
        <dbReference type="PROSITE" id="PS51272"/>
    </source>
</evidence>
<dbReference type="PROSITE" id="PS51272">
    <property type="entry name" value="SLH"/>
    <property type="match status" value="3"/>
</dbReference>
<keyword evidence="3" id="KW-1185">Reference proteome</keyword>
<evidence type="ECO:0000313" key="3">
    <source>
        <dbReference type="Proteomes" id="UP001519306"/>
    </source>
</evidence>
<accession>A0ABS4K9N3</accession>
<feature type="domain" description="SLH" evidence="1">
    <location>
        <begin position="105"/>
        <end position="168"/>
    </location>
</feature>
<dbReference type="InterPro" id="IPR001119">
    <property type="entry name" value="SLH_dom"/>
</dbReference>
<proteinExistence type="predicted"/>